<keyword evidence="7" id="KW-0732">Signal</keyword>
<evidence type="ECO:0000256" key="5">
    <source>
        <dbReference type="ARBA" id="ARBA00023136"/>
    </source>
</evidence>
<evidence type="ECO:0000256" key="3">
    <source>
        <dbReference type="ARBA" id="ARBA00022692"/>
    </source>
</evidence>
<name>A0A914I289_GLORO</name>
<comment type="similarity">
    <text evidence="2">Belongs to the UPF0057 (PMP3) family.</text>
</comment>
<dbReference type="Pfam" id="PF01679">
    <property type="entry name" value="Pmp3"/>
    <property type="match status" value="1"/>
</dbReference>
<feature type="transmembrane region" description="Helical" evidence="6">
    <location>
        <begin position="367"/>
        <end position="392"/>
    </location>
</feature>
<keyword evidence="3 6" id="KW-0812">Transmembrane</keyword>
<evidence type="ECO:0000313" key="8">
    <source>
        <dbReference type="Proteomes" id="UP000887572"/>
    </source>
</evidence>
<keyword evidence="5 6" id="KW-0472">Membrane</keyword>
<reference evidence="9" key="1">
    <citation type="submission" date="2022-11" db="UniProtKB">
        <authorList>
            <consortium name="WormBaseParasite"/>
        </authorList>
    </citation>
    <scope>IDENTIFICATION</scope>
</reference>
<evidence type="ECO:0000256" key="6">
    <source>
        <dbReference type="SAM" id="Phobius"/>
    </source>
</evidence>
<organism evidence="8 9">
    <name type="scientific">Globodera rostochiensis</name>
    <name type="common">Golden nematode worm</name>
    <name type="synonym">Heterodera rostochiensis</name>
    <dbReference type="NCBI Taxonomy" id="31243"/>
    <lineage>
        <taxon>Eukaryota</taxon>
        <taxon>Metazoa</taxon>
        <taxon>Ecdysozoa</taxon>
        <taxon>Nematoda</taxon>
        <taxon>Chromadorea</taxon>
        <taxon>Rhabditida</taxon>
        <taxon>Tylenchina</taxon>
        <taxon>Tylenchomorpha</taxon>
        <taxon>Tylenchoidea</taxon>
        <taxon>Heteroderidae</taxon>
        <taxon>Heteroderinae</taxon>
        <taxon>Globodera</taxon>
    </lineage>
</organism>
<comment type="subcellular location">
    <subcellularLocation>
        <location evidence="1">Membrane</location>
    </subcellularLocation>
</comment>
<keyword evidence="4 6" id="KW-1133">Transmembrane helix</keyword>
<keyword evidence="8" id="KW-1185">Reference proteome</keyword>
<proteinExistence type="inferred from homology"/>
<evidence type="ECO:0000313" key="9">
    <source>
        <dbReference type="WBParaSite" id="Gr19_v10_g683.t1"/>
    </source>
</evidence>
<evidence type="ECO:0000256" key="1">
    <source>
        <dbReference type="ARBA" id="ARBA00004370"/>
    </source>
</evidence>
<feature type="signal peptide" evidence="7">
    <location>
        <begin position="1"/>
        <end position="24"/>
    </location>
</feature>
<dbReference type="GO" id="GO:0016020">
    <property type="term" value="C:membrane"/>
    <property type="evidence" value="ECO:0007669"/>
    <property type="project" value="UniProtKB-SubCell"/>
</dbReference>
<accession>A0A914I289</accession>
<evidence type="ECO:0000256" key="7">
    <source>
        <dbReference type="SAM" id="SignalP"/>
    </source>
</evidence>
<dbReference type="WBParaSite" id="Gr19_v10_g683.t1">
    <property type="protein sequence ID" value="Gr19_v10_g683.t1"/>
    <property type="gene ID" value="Gr19_v10_g683"/>
</dbReference>
<dbReference type="Proteomes" id="UP000887572">
    <property type="component" value="Unplaced"/>
</dbReference>
<evidence type="ECO:0000256" key="4">
    <source>
        <dbReference type="ARBA" id="ARBA00022989"/>
    </source>
</evidence>
<dbReference type="InterPro" id="IPR000612">
    <property type="entry name" value="PMP3"/>
</dbReference>
<feature type="chain" id="PRO_5037022379" evidence="7">
    <location>
        <begin position="25"/>
        <end position="446"/>
    </location>
</feature>
<feature type="transmembrane region" description="Helical" evidence="6">
    <location>
        <begin position="404"/>
        <end position="425"/>
    </location>
</feature>
<evidence type="ECO:0000256" key="2">
    <source>
        <dbReference type="ARBA" id="ARBA00009530"/>
    </source>
</evidence>
<sequence>MSKFARLLCYTIFIFHFGTNFCTFNPPKNNGHLSRTNSDPLPLKDALSNANTSNNSCGGQNKTDCHKENYFLFNVCNFLAHRSTKVSSEWATGSPGPVLSNSDKMRWRCVRWLNGMLTGSTVFPQMDKWLQFRFAPEDGQRKVLLGAILIGGPLLAKLDIYDSKIDYGDNFFNIILQEVLYTEAIHSKMVDKLLIVTKRTKWPNLLTKFFDIEAIQKLSQSQEIAVKIGQHLRITVTVRVKMHRDGLRGYGVVCTVERHGTTVFKIGLFNDVNDLSGSVVPVHDAGQQRRIDQFVLFVVEKRRRPNILVLSDHHLSNFHHLLPSIRSMASSKGNNYNIESVWGTLWDLGYQTSQCLAYSVGMPTFNFTAFVLLCTMSWCCVFMPPVAVFFRGYLRDGNACTEHVIYNIVLCFFLWVPGMVHALWYCFGDMFNGCKKESVSGYRKDA</sequence>
<protein>
    <submittedName>
        <fullName evidence="9">Uncharacterized protein</fullName>
    </submittedName>
</protein>
<dbReference type="AlphaFoldDB" id="A0A914I289"/>